<dbReference type="RefSeq" id="WP_106009047.1">
    <property type="nucleotide sequence ID" value="NZ_PVXP01000015.1"/>
</dbReference>
<comment type="caution">
    <text evidence="1">The sequence shown here is derived from an EMBL/GenBank/DDBJ whole genome shotgun (WGS) entry which is preliminary data.</text>
</comment>
<proteinExistence type="predicted"/>
<gene>
    <name evidence="1" type="ORF">CLLU_14530</name>
</gene>
<dbReference type="EMBL" id="PVXP01000015">
    <property type="protein sequence ID" value="PRR85532.1"/>
    <property type="molecule type" value="Genomic_DNA"/>
</dbReference>
<organism evidence="1 2">
    <name type="scientific">Clostridium luticellarii</name>
    <dbReference type="NCBI Taxonomy" id="1691940"/>
    <lineage>
        <taxon>Bacteria</taxon>
        <taxon>Bacillati</taxon>
        <taxon>Bacillota</taxon>
        <taxon>Clostridia</taxon>
        <taxon>Eubacteriales</taxon>
        <taxon>Clostridiaceae</taxon>
        <taxon>Clostridium</taxon>
    </lineage>
</organism>
<reference evidence="1 2" key="1">
    <citation type="submission" date="2018-03" db="EMBL/GenBank/DDBJ databases">
        <title>Genome sequence of Clostridium luticellarii DSM 29923.</title>
        <authorList>
            <person name="Poehlein A."/>
            <person name="Daniel R."/>
        </authorList>
    </citation>
    <scope>NUCLEOTIDE SEQUENCE [LARGE SCALE GENOMIC DNA]</scope>
    <source>
        <strain evidence="1 2">DSM 29923</strain>
    </source>
</reference>
<dbReference type="Proteomes" id="UP000237798">
    <property type="component" value="Unassembled WGS sequence"/>
</dbReference>
<name>A0A2T0BNY7_9CLOT</name>
<protein>
    <submittedName>
        <fullName evidence="1">Uncharacterized protein</fullName>
    </submittedName>
</protein>
<keyword evidence="2" id="KW-1185">Reference proteome</keyword>
<dbReference type="AlphaFoldDB" id="A0A2T0BNY7"/>
<sequence length="103" mass="11976">MYVLKLNEKECRVIIQGLTCLTADSANAINFPIRNIKKLINKFEAMNECKVRSLGGKYVLEFKGDIVTEFNKEKHKRIPREFNSIKNAKDYIAKNFVSVMYKL</sequence>
<evidence type="ECO:0000313" key="1">
    <source>
        <dbReference type="EMBL" id="PRR85532.1"/>
    </source>
</evidence>
<accession>A0A2T0BNY7</accession>
<evidence type="ECO:0000313" key="2">
    <source>
        <dbReference type="Proteomes" id="UP000237798"/>
    </source>
</evidence>